<dbReference type="Gene3D" id="3.40.50.2000">
    <property type="entry name" value="Glycogen Phosphorylase B"/>
    <property type="match status" value="2"/>
</dbReference>
<keyword evidence="2" id="KW-0328">Glycosyltransferase</keyword>
<dbReference type="SUPFAM" id="SSF53756">
    <property type="entry name" value="UDP-Glycosyltransferase/glycogen phosphorylase"/>
    <property type="match status" value="1"/>
</dbReference>
<keyword evidence="2" id="KW-0808">Transferase</keyword>
<dbReference type="EMBL" id="JAUJEB010000001">
    <property type="protein sequence ID" value="MDN5211439.1"/>
    <property type="molecule type" value="Genomic_DNA"/>
</dbReference>
<protein>
    <submittedName>
        <fullName evidence="2">Glycosyltransferase family 4 protein</fullName>
        <ecNumber evidence="2">2.4.-.-</ecNumber>
    </submittedName>
</protein>
<sequence length="391" mass="44879">MRIGLVLAEAPGYSETFFRTKINGLRNSGYKVYLFLGSNAKNQSDTKGIKAWPVYKRNPIIQGLLFLGVFTWIFIRAPRYAINYIRLERSEGRRYKEAWQKLYLNAHIITRKLDWLHFGFTTLSVGKENVAKAIGAKMAVSFRGFDVSIFPLKHEGIYDGLWAKLDKIHTISDDLYQVALKLGMPSTIPFEKITPAIDIGRFKNNVARLKIDQPVRILTVARLHWKKGLEYALLAMKLLKERNIDFQYEIVGDGPEYERLIFEANQFRISDKINFLGKLAPAEIAQRMHDNAIYLQPSIQEGFCNAVLEAQSSGMLCIVSDAEGLGENVLHEQTGWVLPKRDFKAIADKIEMILNEDERTLVKIRENAVSRVKEKFTVKTQIQKFMDFYSS</sequence>
<keyword evidence="3" id="KW-1185">Reference proteome</keyword>
<dbReference type="PANTHER" id="PTHR12526">
    <property type="entry name" value="GLYCOSYLTRANSFERASE"/>
    <property type="match status" value="1"/>
</dbReference>
<comment type="caution">
    <text evidence="2">The sequence shown here is derived from an EMBL/GenBank/DDBJ whole genome shotgun (WGS) entry which is preliminary data.</text>
</comment>
<gene>
    <name evidence="2" type="ORF">QQ020_05235</name>
</gene>
<accession>A0ABT8L166</accession>
<feature type="domain" description="Glycosyl transferase family 1" evidence="1">
    <location>
        <begin position="211"/>
        <end position="368"/>
    </location>
</feature>
<name>A0ABT8L166_9BACT</name>
<proteinExistence type="predicted"/>
<reference evidence="2" key="1">
    <citation type="submission" date="2023-06" db="EMBL/GenBank/DDBJ databases">
        <title>Genomic of Agaribacillus aureum.</title>
        <authorList>
            <person name="Wang G."/>
        </authorList>
    </citation>
    <scope>NUCLEOTIDE SEQUENCE</scope>
    <source>
        <strain evidence="2">BMA12</strain>
    </source>
</reference>
<evidence type="ECO:0000313" key="3">
    <source>
        <dbReference type="Proteomes" id="UP001172083"/>
    </source>
</evidence>
<dbReference type="CDD" id="cd03801">
    <property type="entry name" value="GT4_PimA-like"/>
    <property type="match status" value="1"/>
</dbReference>
<dbReference type="RefSeq" id="WP_346756772.1">
    <property type="nucleotide sequence ID" value="NZ_JAUJEB010000001.1"/>
</dbReference>
<dbReference type="GO" id="GO:0016757">
    <property type="term" value="F:glycosyltransferase activity"/>
    <property type="evidence" value="ECO:0007669"/>
    <property type="project" value="UniProtKB-KW"/>
</dbReference>
<organism evidence="2 3">
    <name type="scientific">Agaribacillus aureus</name>
    <dbReference type="NCBI Taxonomy" id="3051825"/>
    <lineage>
        <taxon>Bacteria</taxon>
        <taxon>Pseudomonadati</taxon>
        <taxon>Bacteroidota</taxon>
        <taxon>Cytophagia</taxon>
        <taxon>Cytophagales</taxon>
        <taxon>Splendidivirgaceae</taxon>
        <taxon>Agaribacillus</taxon>
    </lineage>
</organism>
<dbReference type="EC" id="2.4.-.-" evidence="2"/>
<evidence type="ECO:0000313" key="2">
    <source>
        <dbReference type="EMBL" id="MDN5211439.1"/>
    </source>
</evidence>
<dbReference type="Proteomes" id="UP001172083">
    <property type="component" value="Unassembled WGS sequence"/>
</dbReference>
<dbReference type="InterPro" id="IPR001296">
    <property type="entry name" value="Glyco_trans_1"/>
</dbReference>
<evidence type="ECO:0000259" key="1">
    <source>
        <dbReference type="Pfam" id="PF00534"/>
    </source>
</evidence>
<dbReference type="Pfam" id="PF00534">
    <property type="entry name" value="Glycos_transf_1"/>
    <property type="match status" value="1"/>
</dbReference>